<evidence type="ECO:0000259" key="2">
    <source>
        <dbReference type="Pfam" id="PF26353"/>
    </source>
</evidence>
<feature type="compositionally biased region" description="Polar residues" evidence="1">
    <location>
        <begin position="609"/>
        <end position="623"/>
    </location>
</feature>
<dbReference type="InterPro" id="IPR058780">
    <property type="entry name" value="YhfM-like_dom"/>
</dbReference>
<proteinExistence type="predicted"/>
<sequence length="646" mass="72962">MKKINLLVLLTVISALLVGCVDSDYKDKKKDQTLIDLNAVDSITIRNDSGGLMAITDDKLLERFDEVIHTAEYDSAKLDITGPDYVASVKLGDSEGEKFSFWIKGENDGLFTKSGKNGHYRLPGTGKEALLHLFQPDEQQNELHNLKIEEDIRQITLAKSLTHGSVNPEIKVEYADNETIGIFVRAIHTAVQTPGILNTAIPDYDIVLASENKEYAYHLWINETSEQAMLMDVRETHIGYTLTKESTAEMKKIMFKESSFTGLEFRAERNSNGELVARPVGLPENNYSISGGPVVELQGILYHTIHLFYGDHNAINALLAHDPSTDEVHVKWSDELSNSDNRWNNTFMSSYNMLIPLDEDHLLFLESELTEEAGQYHLSSYNVVTGTIERLREDFWPLTDEYDYIYKHQWKTNEQKLFMQSYLGNVWIFDLNTGEDDVHLLKYRVIPHSTTGAPSLFLSPTFKRFVHDDESGQLTFYNNKGFPLRTVPLPPDQYVPSEKIKWNPAGTIAWMDRAEDTRNRILDIDIDYLRIAPQEINFYNPDGLPIGSVQAEGGREGAAVEVAGWIDANVAVMKSYTVELKDTENVGLKVTDVSYYLYDVKKKKKGDTSESMPPSATVTTNRQVGDAGDKGKIIVSNKEITYKKGK</sequence>
<feature type="region of interest" description="Disordered" evidence="1">
    <location>
        <begin position="605"/>
        <end position="630"/>
    </location>
</feature>
<dbReference type="PROSITE" id="PS51257">
    <property type="entry name" value="PROKAR_LIPOPROTEIN"/>
    <property type="match status" value="1"/>
</dbReference>
<dbReference type="SUPFAM" id="SSF82171">
    <property type="entry name" value="DPP6 N-terminal domain-like"/>
    <property type="match status" value="1"/>
</dbReference>
<dbReference type="AlphaFoldDB" id="A0A917CMH3"/>
<dbReference type="EMBL" id="BMKR01000018">
    <property type="protein sequence ID" value="GGF91073.1"/>
    <property type="molecule type" value="Genomic_DNA"/>
</dbReference>
<dbReference type="Pfam" id="PF26353">
    <property type="entry name" value="YhfM"/>
    <property type="match status" value="2"/>
</dbReference>
<evidence type="ECO:0000313" key="3">
    <source>
        <dbReference type="EMBL" id="GGF91073.1"/>
    </source>
</evidence>
<dbReference type="RefSeq" id="WP_189028011.1">
    <property type="nucleotide sequence ID" value="NZ_BMKR01000018.1"/>
</dbReference>
<evidence type="ECO:0000313" key="4">
    <source>
        <dbReference type="Proteomes" id="UP000637643"/>
    </source>
</evidence>
<keyword evidence="4" id="KW-1185">Reference proteome</keyword>
<evidence type="ECO:0000256" key="1">
    <source>
        <dbReference type="SAM" id="MobiDB-lite"/>
    </source>
</evidence>
<name>A0A917CMH3_9BACL</name>
<reference evidence="3" key="2">
    <citation type="submission" date="2020-09" db="EMBL/GenBank/DDBJ databases">
        <authorList>
            <person name="Sun Q."/>
            <person name="Zhou Y."/>
        </authorList>
    </citation>
    <scope>NUCLEOTIDE SEQUENCE</scope>
    <source>
        <strain evidence="3">CGMCC 1.16134</strain>
    </source>
</reference>
<accession>A0A917CMH3</accession>
<comment type="caution">
    <text evidence="3">The sequence shown here is derived from an EMBL/GenBank/DDBJ whole genome shotgun (WGS) entry which is preliminary data.</text>
</comment>
<gene>
    <name evidence="3" type="ORF">GCM10010912_40160</name>
</gene>
<feature type="domain" description="YhfM-like" evidence="2">
    <location>
        <begin position="40"/>
        <end position="135"/>
    </location>
</feature>
<protein>
    <recommendedName>
        <fullName evidence="2">YhfM-like domain-containing protein</fullName>
    </recommendedName>
</protein>
<reference evidence="3" key="1">
    <citation type="journal article" date="2014" name="Int. J. Syst. Evol. Microbiol.">
        <title>Complete genome sequence of Corynebacterium casei LMG S-19264T (=DSM 44701T), isolated from a smear-ripened cheese.</title>
        <authorList>
            <consortium name="US DOE Joint Genome Institute (JGI-PGF)"/>
            <person name="Walter F."/>
            <person name="Albersmeier A."/>
            <person name="Kalinowski J."/>
            <person name="Ruckert C."/>
        </authorList>
    </citation>
    <scope>NUCLEOTIDE SEQUENCE</scope>
    <source>
        <strain evidence="3">CGMCC 1.16134</strain>
    </source>
</reference>
<organism evidence="3 4">
    <name type="scientific">Paenibacillus albidus</name>
    <dbReference type="NCBI Taxonomy" id="2041023"/>
    <lineage>
        <taxon>Bacteria</taxon>
        <taxon>Bacillati</taxon>
        <taxon>Bacillota</taxon>
        <taxon>Bacilli</taxon>
        <taxon>Bacillales</taxon>
        <taxon>Paenibacillaceae</taxon>
        <taxon>Paenibacillus</taxon>
    </lineage>
</organism>
<feature type="domain" description="YhfM-like" evidence="2">
    <location>
        <begin position="169"/>
        <end position="255"/>
    </location>
</feature>
<dbReference type="Proteomes" id="UP000637643">
    <property type="component" value="Unassembled WGS sequence"/>
</dbReference>